<evidence type="ECO:0000313" key="2">
    <source>
        <dbReference type="Proteomes" id="UP000266340"/>
    </source>
</evidence>
<protein>
    <submittedName>
        <fullName evidence="1">Uncharacterized protein</fullName>
    </submittedName>
</protein>
<reference evidence="1 2" key="1">
    <citation type="submission" date="2018-09" db="EMBL/GenBank/DDBJ databases">
        <title>Cohnella cavernae sp. nov., isolated from a karst cave.</title>
        <authorList>
            <person name="Zhu H."/>
        </authorList>
    </citation>
    <scope>NUCLEOTIDE SEQUENCE [LARGE SCALE GENOMIC DNA]</scope>
    <source>
        <strain evidence="1 2">K2E09-144</strain>
    </source>
</reference>
<name>A0A398CQK9_9BACL</name>
<dbReference type="Proteomes" id="UP000266340">
    <property type="component" value="Unassembled WGS sequence"/>
</dbReference>
<accession>A0A398CQK9</accession>
<sequence>MPLHPHRRGISRPAFPFRPETVLSALSPPESLAPICCKRHSCDESDDILLLEALPELYAAGSGQLYVEALLKTEEYNETVLRAYREAIDRLVANPDSYKFDERGLNRIRACSIGEGARFRIFV</sequence>
<evidence type="ECO:0000313" key="1">
    <source>
        <dbReference type="EMBL" id="RIE03088.1"/>
    </source>
</evidence>
<proteinExistence type="predicted"/>
<organism evidence="1 2">
    <name type="scientific">Cohnella faecalis</name>
    <dbReference type="NCBI Taxonomy" id="2315694"/>
    <lineage>
        <taxon>Bacteria</taxon>
        <taxon>Bacillati</taxon>
        <taxon>Bacillota</taxon>
        <taxon>Bacilli</taxon>
        <taxon>Bacillales</taxon>
        <taxon>Paenibacillaceae</taxon>
        <taxon>Cohnella</taxon>
    </lineage>
</organism>
<keyword evidence="2" id="KW-1185">Reference proteome</keyword>
<gene>
    <name evidence="1" type="ORF">D3H35_21135</name>
</gene>
<dbReference type="InterPro" id="IPR001539">
    <property type="entry name" value="Peptidase_U32"/>
</dbReference>
<dbReference type="AlphaFoldDB" id="A0A398CQK9"/>
<dbReference type="Pfam" id="PF01136">
    <property type="entry name" value="Peptidase_U32"/>
    <property type="match status" value="1"/>
</dbReference>
<comment type="caution">
    <text evidence="1">The sequence shown here is derived from an EMBL/GenBank/DDBJ whole genome shotgun (WGS) entry which is preliminary data.</text>
</comment>
<dbReference type="EMBL" id="QXJM01000039">
    <property type="protein sequence ID" value="RIE03088.1"/>
    <property type="molecule type" value="Genomic_DNA"/>
</dbReference>